<accession>A0A3M7SD33</accession>
<keyword evidence="2" id="KW-1185">Reference proteome</keyword>
<comment type="caution">
    <text evidence="1">The sequence shown here is derived from an EMBL/GenBank/DDBJ whole genome shotgun (WGS) entry which is preliminary data.</text>
</comment>
<evidence type="ECO:0000313" key="1">
    <source>
        <dbReference type="EMBL" id="RNA33440.1"/>
    </source>
</evidence>
<proteinExistence type="predicted"/>
<dbReference type="Proteomes" id="UP000276133">
    <property type="component" value="Unassembled WGS sequence"/>
</dbReference>
<gene>
    <name evidence="1" type="ORF">BpHYR1_026550</name>
</gene>
<protein>
    <submittedName>
        <fullName evidence="1">Uncharacterized protein</fullName>
    </submittedName>
</protein>
<dbReference type="AlphaFoldDB" id="A0A3M7SD33"/>
<organism evidence="1 2">
    <name type="scientific">Brachionus plicatilis</name>
    <name type="common">Marine rotifer</name>
    <name type="synonym">Brachionus muelleri</name>
    <dbReference type="NCBI Taxonomy" id="10195"/>
    <lineage>
        <taxon>Eukaryota</taxon>
        <taxon>Metazoa</taxon>
        <taxon>Spiralia</taxon>
        <taxon>Gnathifera</taxon>
        <taxon>Rotifera</taxon>
        <taxon>Eurotatoria</taxon>
        <taxon>Monogononta</taxon>
        <taxon>Pseudotrocha</taxon>
        <taxon>Ploima</taxon>
        <taxon>Brachionidae</taxon>
        <taxon>Brachionus</taxon>
    </lineage>
</organism>
<name>A0A3M7SD33_BRAPC</name>
<reference evidence="1 2" key="1">
    <citation type="journal article" date="2018" name="Sci. Rep.">
        <title>Genomic signatures of local adaptation to the degree of environmental predictability in rotifers.</title>
        <authorList>
            <person name="Franch-Gras L."/>
            <person name="Hahn C."/>
            <person name="Garcia-Roger E.M."/>
            <person name="Carmona M.J."/>
            <person name="Serra M."/>
            <person name="Gomez A."/>
        </authorList>
    </citation>
    <scope>NUCLEOTIDE SEQUENCE [LARGE SCALE GENOMIC DNA]</scope>
    <source>
        <strain evidence="1">HYR1</strain>
    </source>
</reference>
<evidence type="ECO:0000313" key="2">
    <source>
        <dbReference type="Proteomes" id="UP000276133"/>
    </source>
</evidence>
<dbReference type="EMBL" id="REGN01001636">
    <property type="protein sequence ID" value="RNA33440.1"/>
    <property type="molecule type" value="Genomic_DNA"/>
</dbReference>
<sequence length="67" mass="8079">MYFFTSSSSSPSIPLFSRFNTFKFSFIVIIKKKQFKFFDLQKKDSTYSTSAHFNYYDQDINPKIFYI</sequence>